<dbReference type="PANTHER" id="PTHR45339:SF1">
    <property type="entry name" value="HYBRID SIGNAL TRANSDUCTION HISTIDINE KINASE J"/>
    <property type="match status" value="1"/>
</dbReference>
<evidence type="ECO:0000259" key="20">
    <source>
        <dbReference type="PROSITE" id="PS50894"/>
    </source>
</evidence>
<dbReference type="GO" id="GO:0005886">
    <property type="term" value="C:plasma membrane"/>
    <property type="evidence" value="ECO:0007669"/>
    <property type="project" value="UniProtKB-SubCell"/>
</dbReference>
<dbReference type="InterPro" id="IPR037952">
    <property type="entry name" value="Sensor_TorS"/>
</dbReference>
<dbReference type="CDD" id="cd16172">
    <property type="entry name" value="TorS_sensor_domain"/>
    <property type="match status" value="1"/>
</dbReference>
<dbReference type="InterPro" id="IPR011006">
    <property type="entry name" value="CheY-like_superfamily"/>
</dbReference>
<keyword evidence="9" id="KW-0418">Kinase</keyword>
<dbReference type="InterPro" id="IPR014302">
    <property type="entry name" value="Sig_transdc_His_kinase_TorS"/>
</dbReference>
<comment type="subcellular location">
    <subcellularLocation>
        <location evidence="2">Cell membrane</location>
        <topology evidence="2">Multi-pass membrane protein</topology>
    </subcellularLocation>
</comment>
<evidence type="ECO:0000256" key="7">
    <source>
        <dbReference type="ARBA" id="ARBA00022692"/>
    </source>
</evidence>
<dbReference type="Pfam" id="PF21689">
    <property type="entry name" value="TorS_sensor_domain"/>
    <property type="match status" value="1"/>
</dbReference>
<feature type="transmembrane region" description="Helical" evidence="16">
    <location>
        <begin position="27"/>
        <end position="51"/>
    </location>
</feature>
<proteinExistence type="predicted"/>
<keyword evidence="6" id="KW-0808">Transferase</keyword>
<dbReference type="FunFam" id="3.30.565.10:FF:000010">
    <property type="entry name" value="Sensor histidine kinase RcsC"/>
    <property type="match status" value="1"/>
</dbReference>
<feature type="modified residue" description="Phosphohistidine" evidence="14">
    <location>
        <position position="917"/>
    </location>
</feature>
<evidence type="ECO:0000256" key="3">
    <source>
        <dbReference type="ARBA" id="ARBA00012438"/>
    </source>
</evidence>
<dbReference type="FunFam" id="1.10.287.130:FF:000004">
    <property type="entry name" value="Ethylene receptor 1"/>
    <property type="match status" value="1"/>
</dbReference>
<dbReference type="AlphaFoldDB" id="A0A5Q4ZSZ3"/>
<dbReference type="InterPro" id="IPR003594">
    <property type="entry name" value="HATPase_dom"/>
</dbReference>
<reference evidence="21" key="1">
    <citation type="submission" date="2019-09" db="EMBL/GenBank/DDBJ databases">
        <authorList>
            <person name="Hjerde E."/>
        </authorList>
    </citation>
    <scope>NUCLEOTIDE SEQUENCE</scope>
    <source>
        <strain evidence="21">06/09/160</strain>
    </source>
</reference>
<accession>A0A5Q4ZSZ3</accession>
<dbReference type="SMART" id="SM00387">
    <property type="entry name" value="HATPase_c"/>
    <property type="match status" value="1"/>
</dbReference>
<dbReference type="Pfam" id="PF01627">
    <property type="entry name" value="Hpt"/>
    <property type="match status" value="1"/>
</dbReference>
<evidence type="ECO:0000256" key="10">
    <source>
        <dbReference type="ARBA" id="ARBA00022840"/>
    </source>
</evidence>
<keyword evidence="5 15" id="KW-0597">Phosphoprotein</keyword>
<dbReference type="SMART" id="SM00304">
    <property type="entry name" value="HAMP"/>
    <property type="match status" value="1"/>
</dbReference>
<dbReference type="GO" id="GO:0005524">
    <property type="term" value="F:ATP binding"/>
    <property type="evidence" value="ECO:0007669"/>
    <property type="project" value="UniProtKB-KW"/>
</dbReference>
<dbReference type="GO" id="GO:0000155">
    <property type="term" value="F:phosphorelay sensor kinase activity"/>
    <property type="evidence" value="ECO:0007669"/>
    <property type="project" value="InterPro"/>
</dbReference>
<evidence type="ECO:0000256" key="5">
    <source>
        <dbReference type="ARBA" id="ARBA00022553"/>
    </source>
</evidence>
<dbReference type="PRINTS" id="PR00344">
    <property type="entry name" value="BCTRLSENSOR"/>
</dbReference>
<dbReference type="PROSITE" id="PS50894">
    <property type="entry name" value="HPT"/>
    <property type="match status" value="1"/>
</dbReference>
<protein>
    <recommendedName>
        <fullName evidence="3">histidine kinase</fullName>
        <ecNumber evidence="3">2.7.13.3</ecNumber>
    </recommendedName>
</protein>
<dbReference type="EC" id="2.7.13.3" evidence="3"/>
<dbReference type="CDD" id="cd00088">
    <property type="entry name" value="HPT"/>
    <property type="match status" value="1"/>
</dbReference>
<dbReference type="SMART" id="SM00448">
    <property type="entry name" value="REC"/>
    <property type="match status" value="1"/>
</dbReference>
<dbReference type="InterPro" id="IPR036641">
    <property type="entry name" value="HPT_dom_sf"/>
</dbReference>
<dbReference type="PANTHER" id="PTHR45339">
    <property type="entry name" value="HYBRID SIGNAL TRANSDUCTION HISTIDINE KINASE J"/>
    <property type="match status" value="1"/>
</dbReference>
<gene>
    <name evidence="21" type="primary">torS_2</name>
    <name evidence="21" type="ORF">AW0309160_01903</name>
</gene>
<name>A0A5Q4ZSZ3_9GAMM</name>
<dbReference type="EMBL" id="LR721750">
    <property type="protein sequence ID" value="VVV04508.1"/>
    <property type="molecule type" value="Genomic_DNA"/>
</dbReference>
<dbReference type="CDD" id="cd16922">
    <property type="entry name" value="HATPase_EvgS-ArcB-TorS-like"/>
    <property type="match status" value="1"/>
</dbReference>
<evidence type="ECO:0000256" key="6">
    <source>
        <dbReference type="ARBA" id="ARBA00022679"/>
    </source>
</evidence>
<evidence type="ECO:0000256" key="15">
    <source>
        <dbReference type="PROSITE-ProRule" id="PRU00169"/>
    </source>
</evidence>
<dbReference type="Gene3D" id="1.20.120.160">
    <property type="entry name" value="HPT domain"/>
    <property type="match status" value="1"/>
</dbReference>
<evidence type="ECO:0000256" key="12">
    <source>
        <dbReference type="ARBA" id="ARBA00023012"/>
    </source>
</evidence>
<dbReference type="SUPFAM" id="SSF47226">
    <property type="entry name" value="Histidine-containing phosphotransfer domain, HPT domain"/>
    <property type="match status" value="1"/>
</dbReference>
<evidence type="ECO:0000256" key="14">
    <source>
        <dbReference type="PROSITE-ProRule" id="PRU00110"/>
    </source>
</evidence>
<keyword evidence="4" id="KW-1003">Cell membrane</keyword>
<evidence type="ECO:0000256" key="2">
    <source>
        <dbReference type="ARBA" id="ARBA00004651"/>
    </source>
</evidence>
<evidence type="ECO:0000256" key="4">
    <source>
        <dbReference type="ARBA" id="ARBA00022475"/>
    </source>
</evidence>
<dbReference type="SUPFAM" id="SSF52172">
    <property type="entry name" value="CheY-like"/>
    <property type="match status" value="1"/>
</dbReference>
<dbReference type="Pfam" id="PF00072">
    <property type="entry name" value="Response_reg"/>
    <property type="match status" value="1"/>
</dbReference>
<dbReference type="InterPro" id="IPR038188">
    <property type="entry name" value="TorS_sensor_sf"/>
</dbReference>
<dbReference type="InterPro" id="IPR005467">
    <property type="entry name" value="His_kinase_dom"/>
</dbReference>
<dbReference type="Gene3D" id="3.30.565.10">
    <property type="entry name" value="Histidine kinase-like ATPase, C-terminal domain"/>
    <property type="match status" value="1"/>
</dbReference>
<evidence type="ECO:0000259" key="19">
    <source>
        <dbReference type="PROSITE" id="PS50885"/>
    </source>
</evidence>
<dbReference type="Gene3D" id="1.10.287.130">
    <property type="match status" value="1"/>
</dbReference>
<dbReference type="Pfam" id="PF00512">
    <property type="entry name" value="HisKA"/>
    <property type="match status" value="1"/>
</dbReference>
<evidence type="ECO:0000256" key="9">
    <source>
        <dbReference type="ARBA" id="ARBA00022777"/>
    </source>
</evidence>
<dbReference type="SMART" id="SM00388">
    <property type="entry name" value="HisKA"/>
    <property type="match status" value="1"/>
</dbReference>
<organism evidence="21">
    <name type="scientific">Aliivibrio wodanis</name>
    <dbReference type="NCBI Taxonomy" id="80852"/>
    <lineage>
        <taxon>Bacteria</taxon>
        <taxon>Pseudomonadati</taxon>
        <taxon>Pseudomonadota</taxon>
        <taxon>Gammaproteobacteria</taxon>
        <taxon>Vibrionales</taxon>
        <taxon>Vibrionaceae</taxon>
        <taxon>Aliivibrio</taxon>
    </lineage>
</organism>
<keyword evidence="12" id="KW-0902">Two-component regulatory system</keyword>
<dbReference type="InterPro" id="IPR001789">
    <property type="entry name" value="Sig_transdc_resp-reg_receiver"/>
</dbReference>
<dbReference type="InterPro" id="IPR003661">
    <property type="entry name" value="HisK_dim/P_dom"/>
</dbReference>
<evidence type="ECO:0000259" key="17">
    <source>
        <dbReference type="PROSITE" id="PS50109"/>
    </source>
</evidence>
<evidence type="ECO:0000256" key="13">
    <source>
        <dbReference type="ARBA" id="ARBA00023136"/>
    </source>
</evidence>
<keyword evidence="10" id="KW-0067">ATP-binding</keyword>
<keyword evidence="7 16" id="KW-0812">Transmembrane</keyword>
<dbReference type="Gene3D" id="1.20.58.920">
    <property type="match status" value="1"/>
</dbReference>
<dbReference type="PROSITE" id="PS50885">
    <property type="entry name" value="HAMP"/>
    <property type="match status" value="1"/>
</dbReference>
<dbReference type="InterPro" id="IPR036097">
    <property type="entry name" value="HisK_dim/P_sf"/>
</dbReference>
<dbReference type="Gene3D" id="6.10.340.10">
    <property type="match status" value="1"/>
</dbReference>
<dbReference type="InterPro" id="IPR003660">
    <property type="entry name" value="HAMP_dom"/>
</dbReference>
<feature type="domain" description="HAMP" evidence="19">
    <location>
        <begin position="374"/>
        <end position="426"/>
    </location>
</feature>
<dbReference type="PIRSF" id="PIRSF036437">
    <property type="entry name" value="HK_TorS"/>
    <property type="match status" value="1"/>
</dbReference>
<dbReference type="PROSITE" id="PS50110">
    <property type="entry name" value="RESPONSE_REGULATORY"/>
    <property type="match status" value="1"/>
</dbReference>
<keyword evidence="11 16" id="KW-1133">Transmembrane helix</keyword>
<evidence type="ECO:0000256" key="16">
    <source>
        <dbReference type="SAM" id="Phobius"/>
    </source>
</evidence>
<dbReference type="SUPFAM" id="SSF47384">
    <property type="entry name" value="Homodimeric domain of signal transducing histidine kinase"/>
    <property type="match status" value="1"/>
</dbReference>
<evidence type="ECO:0000256" key="1">
    <source>
        <dbReference type="ARBA" id="ARBA00000085"/>
    </source>
</evidence>
<dbReference type="PROSITE" id="PS50109">
    <property type="entry name" value="HIS_KIN"/>
    <property type="match status" value="1"/>
</dbReference>
<dbReference type="SUPFAM" id="SSF55874">
    <property type="entry name" value="ATPase domain of HSP90 chaperone/DNA topoisomerase II/histidine kinase"/>
    <property type="match status" value="1"/>
</dbReference>
<evidence type="ECO:0000259" key="18">
    <source>
        <dbReference type="PROSITE" id="PS50110"/>
    </source>
</evidence>
<dbReference type="InterPro" id="IPR004358">
    <property type="entry name" value="Sig_transdc_His_kin-like_C"/>
</dbReference>
<feature type="modified residue" description="4-aspartylphosphate" evidence="15">
    <location>
        <position position="761"/>
    </location>
</feature>
<feature type="domain" description="HPt" evidence="20">
    <location>
        <begin position="878"/>
        <end position="974"/>
    </location>
</feature>
<dbReference type="NCBIfam" id="TIGR02956">
    <property type="entry name" value="TMAO_torS"/>
    <property type="match status" value="1"/>
</dbReference>
<feature type="domain" description="Histidine kinase" evidence="17">
    <location>
        <begin position="476"/>
        <end position="692"/>
    </location>
</feature>
<evidence type="ECO:0000256" key="11">
    <source>
        <dbReference type="ARBA" id="ARBA00022989"/>
    </source>
</evidence>
<dbReference type="InterPro" id="IPR008207">
    <property type="entry name" value="Sig_transdc_His_kin_Hpt_dom"/>
</dbReference>
<evidence type="ECO:0000313" key="21">
    <source>
        <dbReference type="EMBL" id="VVV04508.1"/>
    </source>
</evidence>
<dbReference type="Gene3D" id="3.40.50.2300">
    <property type="match status" value="1"/>
</dbReference>
<keyword evidence="13 16" id="KW-0472">Membrane</keyword>
<comment type="catalytic activity">
    <reaction evidence="1">
        <text>ATP + protein L-histidine = ADP + protein N-phospho-L-histidine.</text>
        <dbReference type="EC" id="2.7.13.3"/>
    </reaction>
</comment>
<dbReference type="CDD" id="cd00082">
    <property type="entry name" value="HisKA"/>
    <property type="match status" value="1"/>
</dbReference>
<sequence>MILALLLFLKRIQIMLFASTGIGRKLFLTFMVMIALMAFGSVVGVLGFSYVEKTERTVIDSAIPAVIEARYISDLSTKIISTSQLLSQVDSEAERKKYGKELFSSIESLYVRLKGLGVYPFDKALLTRLDRQVQDIVDNLATMGNNVGEKVVLHKKIQDKSKELTQTALQLEELARSQVLNSNTITIANVVKIYDLVENENKDAIYKALDTLVEIDLDLAERLHELRLLTFKVVNTIDDARNSNDISKVEKLRQDFTRDMTIITRRVQAVEDPSRTRQMLMLANRLTKSERLFSELIQLVNINQKLKSLSDENIHQFQELNLIISQLLEQANDVTQQAVADVNFVLKLVQQLLISITLLGLCLVIYIMWRYVYARVIMRLNQYEQAITDVANGQLNIELDTSGDDELARMGRSILIARDTAQELKEYKDSLELQIAQRTQELKSSNELLNVEIINHDKARDLAEQANRAKSAFLATMSHEIRTPLNGVLGTGELLRGSGLTAQQKQYVDIINRSGENLLDLLNDILDYSKIEAGHLSIRAVNFNVHSMITDVQHLFSSRAQQKGITLAFDVPADLPAWWIGDCTRIRQILNNFVGNAVKFTHTGSVTIQLHVILDTTLLFEVVDTGVGIAKHEIDSLFEAFTQAEEGQKVYGGTGLGLAISQRLIEAMDGEIGVESKEGLGSTFWFSLELEEGRCITVSNQESTVPEVASGHLLLVEDNPVNQMVAVGFLERLGHKVTAVDTGFLAEEALKKEQFDMLLLDINLPDTDGVTLQKRLRDIEQEKEGSNEYTPILAVSAHVFDEDVESYLAAGFDGFLAKPLVENQLIKMLNRFLNDNHQQKGAEVPQEQLTLSVENNSAEEMEMILNEKVLQSDLAVLGDERMLKIIALFRQSSKDNLSQLQKAIEERDTYQVNQLAHKLKGSAGSLGLMQLYELCNSYEEMGKTGDISQCDNIELEAVYRNSILAVTHFFDRLN</sequence>
<evidence type="ECO:0000256" key="8">
    <source>
        <dbReference type="ARBA" id="ARBA00022741"/>
    </source>
</evidence>
<feature type="transmembrane region" description="Helical" evidence="16">
    <location>
        <begin position="352"/>
        <end position="372"/>
    </location>
</feature>
<keyword evidence="8" id="KW-0547">Nucleotide-binding</keyword>
<dbReference type="CDD" id="cd17546">
    <property type="entry name" value="REC_hyHK_CKI1_RcsC-like"/>
    <property type="match status" value="1"/>
</dbReference>
<feature type="domain" description="Response regulatory" evidence="18">
    <location>
        <begin position="712"/>
        <end position="833"/>
    </location>
</feature>
<dbReference type="InterPro" id="IPR036890">
    <property type="entry name" value="HATPase_C_sf"/>
</dbReference>
<dbReference type="Pfam" id="PF02518">
    <property type="entry name" value="HATPase_c"/>
    <property type="match status" value="1"/>
</dbReference>